<comment type="similarity">
    <text evidence="6">Belongs to the mitochondrial carrier (TC 2.A.29) family.</text>
</comment>
<keyword evidence="9" id="KW-1185">Reference proteome</keyword>
<evidence type="ECO:0000313" key="9">
    <source>
        <dbReference type="Proteomes" id="UP001165082"/>
    </source>
</evidence>
<dbReference type="SUPFAM" id="SSF103506">
    <property type="entry name" value="Mitochondrial carrier"/>
    <property type="match status" value="1"/>
</dbReference>
<evidence type="ECO:0000256" key="7">
    <source>
        <dbReference type="SAM" id="MobiDB-lite"/>
    </source>
</evidence>
<evidence type="ECO:0000256" key="4">
    <source>
        <dbReference type="ARBA" id="ARBA00023136"/>
    </source>
</evidence>
<dbReference type="PANTHER" id="PTHR47328:SF1">
    <property type="entry name" value="RUTC FAMILY PROTEIN YOAB"/>
    <property type="match status" value="1"/>
</dbReference>
<dbReference type="InterPro" id="IPR023395">
    <property type="entry name" value="MCP_dom_sf"/>
</dbReference>
<dbReference type="InterPro" id="IPR035959">
    <property type="entry name" value="RutC-like_sf"/>
</dbReference>
<gene>
    <name evidence="8" type="ORF">TrRE_jg12602</name>
</gene>
<organism evidence="8 9">
    <name type="scientific">Triparma retinervis</name>
    <dbReference type="NCBI Taxonomy" id="2557542"/>
    <lineage>
        <taxon>Eukaryota</taxon>
        <taxon>Sar</taxon>
        <taxon>Stramenopiles</taxon>
        <taxon>Ochrophyta</taxon>
        <taxon>Bolidophyceae</taxon>
        <taxon>Parmales</taxon>
        <taxon>Triparmaceae</taxon>
        <taxon>Triparma</taxon>
    </lineage>
</organism>
<comment type="caution">
    <text evidence="8">The sequence shown here is derived from an EMBL/GenBank/DDBJ whole genome shotgun (WGS) entry which is preliminary data.</text>
</comment>
<feature type="repeat" description="Solcar" evidence="5">
    <location>
        <begin position="1"/>
        <end position="59"/>
    </location>
</feature>
<comment type="similarity">
    <text evidence="2">Belongs to the RutC family.</text>
</comment>
<evidence type="ECO:0000256" key="5">
    <source>
        <dbReference type="PROSITE-ProRule" id="PRU00282"/>
    </source>
</evidence>
<dbReference type="CDD" id="cd06150">
    <property type="entry name" value="YjgF_YER057c_UK114_like_2"/>
    <property type="match status" value="1"/>
</dbReference>
<dbReference type="Pfam" id="PF01042">
    <property type="entry name" value="Ribonuc_L-PSP"/>
    <property type="match status" value="1"/>
</dbReference>
<dbReference type="SUPFAM" id="SSF55298">
    <property type="entry name" value="YjgF-like"/>
    <property type="match status" value="1"/>
</dbReference>
<dbReference type="Gene3D" id="1.50.40.10">
    <property type="entry name" value="Mitochondrial carrier domain"/>
    <property type="match status" value="1"/>
</dbReference>
<evidence type="ECO:0000256" key="1">
    <source>
        <dbReference type="ARBA" id="ARBA00004141"/>
    </source>
</evidence>
<protein>
    <submittedName>
        <fullName evidence="8">Uncharacterized protein</fullName>
    </submittedName>
</protein>
<accession>A0A9W7AUQ5</accession>
<dbReference type="InterPro" id="IPR006175">
    <property type="entry name" value="YjgF/YER057c/UK114"/>
</dbReference>
<dbReference type="PROSITE" id="PS01094">
    <property type="entry name" value="UPF0076"/>
    <property type="match status" value="1"/>
</dbReference>
<dbReference type="PROSITE" id="PS50920">
    <property type="entry name" value="SOLCAR"/>
    <property type="match status" value="1"/>
</dbReference>
<dbReference type="InterPro" id="IPR019897">
    <property type="entry name" value="RidA_CS"/>
</dbReference>
<evidence type="ECO:0000313" key="8">
    <source>
        <dbReference type="EMBL" id="GMH74290.1"/>
    </source>
</evidence>
<feature type="region of interest" description="Disordered" evidence="7">
    <location>
        <begin position="67"/>
        <end position="96"/>
    </location>
</feature>
<dbReference type="InterPro" id="IPR035709">
    <property type="entry name" value="YoaB-like"/>
</dbReference>
<evidence type="ECO:0000256" key="3">
    <source>
        <dbReference type="ARBA" id="ARBA00022692"/>
    </source>
</evidence>
<dbReference type="Proteomes" id="UP001165082">
    <property type="component" value="Unassembled WGS sequence"/>
</dbReference>
<sequence>MMTQAASNLAPYSSALNCVKDIIKTEGLTAFLAGLPPRAAYISPLWGAQFLLNEKFTRLMSEWNRKHERGGGGSSGITTIKGITRGPSPGPGRSSWVKHKGTVWTVGVPVGRESDANIKRQTALTLKTIDERLKQAGTDKSRIIEATVFLTNMKEFVGFNQVWKEWLPEGVGASRATVGVAKLANDDKVEIKVTVAA</sequence>
<keyword evidence="4 5" id="KW-0472">Membrane</keyword>
<feature type="compositionally biased region" description="Low complexity" evidence="7">
    <location>
        <begin position="76"/>
        <end position="86"/>
    </location>
</feature>
<reference evidence="8" key="1">
    <citation type="submission" date="2022-07" db="EMBL/GenBank/DDBJ databases">
        <title>Genome analysis of Parmales, a sister group of diatoms, reveals the evolutionary specialization of diatoms from phago-mixotrophs to photoautotrophs.</title>
        <authorList>
            <person name="Ban H."/>
            <person name="Sato S."/>
            <person name="Yoshikawa S."/>
            <person name="Kazumasa Y."/>
            <person name="Nakamura Y."/>
            <person name="Ichinomiya M."/>
            <person name="Saitoh K."/>
            <person name="Sato N."/>
            <person name="Blanc-Mathieu R."/>
            <person name="Endo H."/>
            <person name="Kuwata A."/>
            <person name="Ogata H."/>
        </authorList>
    </citation>
    <scope>NUCLEOTIDE SEQUENCE</scope>
</reference>
<comment type="subcellular location">
    <subcellularLocation>
        <location evidence="1">Membrane</location>
        <topology evidence="1">Multi-pass membrane protein</topology>
    </subcellularLocation>
</comment>
<keyword evidence="6" id="KW-0813">Transport</keyword>
<dbReference type="OrthoDB" id="448427at2759"/>
<evidence type="ECO:0000256" key="2">
    <source>
        <dbReference type="ARBA" id="ARBA00010552"/>
    </source>
</evidence>
<dbReference type="AlphaFoldDB" id="A0A9W7AUQ5"/>
<dbReference type="Gene3D" id="3.30.1330.40">
    <property type="entry name" value="RutC-like"/>
    <property type="match status" value="1"/>
</dbReference>
<proteinExistence type="inferred from homology"/>
<keyword evidence="3 5" id="KW-0812">Transmembrane</keyword>
<dbReference type="EMBL" id="BRXZ01002984">
    <property type="protein sequence ID" value="GMH74290.1"/>
    <property type="molecule type" value="Genomic_DNA"/>
</dbReference>
<dbReference type="InterPro" id="IPR018108">
    <property type="entry name" value="MCP_transmembrane"/>
</dbReference>
<dbReference type="GO" id="GO:0016020">
    <property type="term" value="C:membrane"/>
    <property type="evidence" value="ECO:0007669"/>
    <property type="project" value="UniProtKB-SubCell"/>
</dbReference>
<dbReference type="Pfam" id="PF00153">
    <property type="entry name" value="Mito_carr"/>
    <property type="match status" value="1"/>
</dbReference>
<dbReference type="PANTHER" id="PTHR47328">
    <property type="match status" value="1"/>
</dbReference>
<evidence type="ECO:0000256" key="6">
    <source>
        <dbReference type="RuleBase" id="RU000488"/>
    </source>
</evidence>
<name>A0A9W7AUQ5_9STRA</name>